<proteinExistence type="predicted"/>
<dbReference type="KEGG" id="smam:Mal15_55200"/>
<organism evidence="1 2">
    <name type="scientific">Stieleria maiorica</name>
    <dbReference type="NCBI Taxonomy" id="2795974"/>
    <lineage>
        <taxon>Bacteria</taxon>
        <taxon>Pseudomonadati</taxon>
        <taxon>Planctomycetota</taxon>
        <taxon>Planctomycetia</taxon>
        <taxon>Pirellulales</taxon>
        <taxon>Pirellulaceae</taxon>
        <taxon>Stieleria</taxon>
    </lineage>
</organism>
<keyword evidence="2" id="KW-1185">Reference proteome</keyword>
<sequence>MRFSLRTLMIVTLVIAVAVAAVAAYWRHFGGQVYYARRIERQIEELHSRCPPSMTTAQWSCMVEWTCNLHGNSLIPFQTTLEEISEFEARLEERLDRPVDASTIEWTWNEYAEVCDGGKQYQRFRLMVNEELRAHGSPVLLEARVDSR</sequence>
<protein>
    <submittedName>
        <fullName evidence="1">Uncharacterized protein</fullName>
    </submittedName>
</protein>
<dbReference type="AlphaFoldDB" id="A0A5B9MKK8"/>
<accession>A0A5B9MKK8</accession>
<evidence type="ECO:0000313" key="2">
    <source>
        <dbReference type="Proteomes" id="UP000321353"/>
    </source>
</evidence>
<dbReference type="RefSeq" id="WP_147870522.1">
    <property type="nucleotide sequence ID" value="NZ_CP036264.1"/>
</dbReference>
<reference evidence="1 2" key="1">
    <citation type="submission" date="2019-02" db="EMBL/GenBank/DDBJ databases">
        <title>Planctomycetal bacteria perform biofilm scaping via a novel small molecule.</title>
        <authorList>
            <person name="Jeske O."/>
            <person name="Boedeker C."/>
            <person name="Wiegand S."/>
            <person name="Breitling P."/>
            <person name="Kallscheuer N."/>
            <person name="Jogler M."/>
            <person name="Rohde M."/>
            <person name="Petersen J."/>
            <person name="Medema M.H."/>
            <person name="Surup F."/>
            <person name="Jogler C."/>
        </authorList>
    </citation>
    <scope>NUCLEOTIDE SEQUENCE [LARGE SCALE GENOMIC DNA]</scope>
    <source>
        <strain evidence="1 2">Mal15</strain>
    </source>
</reference>
<evidence type="ECO:0000313" key="1">
    <source>
        <dbReference type="EMBL" id="QEG01444.1"/>
    </source>
</evidence>
<dbReference type="EMBL" id="CP036264">
    <property type="protein sequence ID" value="QEG01444.1"/>
    <property type="molecule type" value="Genomic_DNA"/>
</dbReference>
<gene>
    <name evidence="1" type="ORF">Mal15_55200</name>
</gene>
<name>A0A5B9MKK8_9BACT</name>
<dbReference type="Proteomes" id="UP000321353">
    <property type="component" value="Chromosome"/>
</dbReference>